<dbReference type="Pfam" id="PF20256">
    <property type="entry name" value="MoCoBD_2"/>
    <property type="match status" value="1"/>
</dbReference>
<dbReference type="EMBL" id="SOAU01000001">
    <property type="protein sequence ID" value="TDT14992.1"/>
    <property type="molecule type" value="Genomic_DNA"/>
</dbReference>
<accession>A0A4R7HVK6</accession>
<evidence type="ECO:0000313" key="4">
    <source>
        <dbReference type="EMBL" id="TDT14992.1"/>
    </source>
</evidence>
<dbReference type="Gene3D" id="3.90.1170.50">
    <property type="entry name" value="Aldehyde oxidase/xanthine dehydrogenase, a/b hammerhead"/>
    <property type="match status" value="1"/>
</dbReference>
<dbReference type="Pfam" id="PF01315">
    <property type="entry name" value="Ald_Xan_dh_C"/>
    <property type="match status" value="1"/>
</dbReference>
<organism evidence="4 5">
    <name type="scientific">Ilumatobacter fluminis</name>
    <dbReference type="NCBI Taxonomy" id="467091"/>
    <lineage>
        <taxon>Bacteria</taxon>
        <taxon>Bacillati</taxon>
        <taxon>Actinomycetota</taxon>
        <taxon>Acidimicrobiia</taxon>
        <taxon>Acidimicrobiales</taxon>
        <taxon>Ilumatobacteraceae</taxon>
        <taxon>Ilumatobacter</taxon>
    </lineage>
</organism>
<comment type="caution">
    <text evidence="4">The sequence shown here is derived from an EMBL/GenBank/DDBJ whole genome shotgun (WGS) entry which is preliminary data.</text>
</comment>
<dbReference type="InterPro" id="IPR046867">
    <property type="entry name" value="AldOxase/xan_DH_MoCoBD2"/>
</dbReference>
<keyword evidence="2" id="KW-0560">Oxidoreductase</keyword>
<dbReference type="GO" id="GO:0005506">
    <property type="term" value="F:iron ion binding"/>
    <property type="evidence" value="ECO:0007669"/>
    <property type="project" value="InterPro"/>
</dbReference>
<dbReference type="Pfam" id="PF02738">
    <property type="entry name" value="MoCoBD_1"/>
    <property type="match status" value="1"/>
</dbReference>
<dbReference type="RefSeq" id="WP_133867488.1">
    <property type="nucleotide sequence ID" value="NZ_SOAU01000001.1"/>
</dbReference>
<dbReference type="SUPFAM" id="SSF56003">
    <property type="entry name" value="Molybdenum cofactor-binding domain"/>
    <property type="match status" value="1"/>
</dbReference>
<dbReference type="InterPro" id="IPR037165">
    <property type="entry name" value="AldOxase/xan_DH_Mopterin-bd_sf"/>
</dbReference>
<proteinExistence type="predicted"/>
<sequence length="756" mass="79870">MSMLGTSVVRKEDPQLLTEGGSYVDDLPMEGALHVAFVRSQLAHGVIESIDIDEAVGMPGVVAVLTAADLELTPQPPGMPMFNAEMKRTHLASDRVRFVGEPVAVVLAESHTQAVDAAEMVWVDVDPLPAVVSVHDSLTDETLLFPDAGTNTVFGMPPSGDDVFADCEVTVELSFRNHRLAPCPLETRATIARWETIDGQEHLTQWSENQGAHGTRDGLAAALGVDTAQVRVITPDVGGGFGAKNGIYPEDIVVAMAARRLGRPVRWVETRTESMLGLVHGRGQEITATIGGTRDGRVLGFRSHVIQDGGAYPMVGSVLPIFAKNLATGPYDIGKVDVSTASVVTNTVPVGAYRGAGRPEAAQIVDRMVDAFAREIGKDPAEVRRMNYVQPDQFPYTNASGTTLDSGNYEGALDEVLAQVDYDDLRAEQARRRDDPNAKLLGLGFSSYIEITNPVTTPDFGSIEVRPDGSALLLTGVSPHGQGHYTVFAQIAADLTGIPFEQIEVRHGDTDLVARGNGTGGSRSLQIGGSAIKLATESLIDRARELAADLLEAAVDDVVLDPATGNFSVAGTPAVARSWADVAEAAVSGGGEAFLAEADFQPEGSAFPFGSHLAIVEVDRDTGEVDLVRLVTCDDCGVMVNPMLVAGQVHGGVASGAAQALMEEFVYDEDGNPKTATFMDYALVSAAELPSFERRPHETPSPLNPLGAKGIGESGTIGATPAVQNAVIDAVAHLGIRHVDIPATAERVWRAITAAR</sequence>
<evidence type="ECO:0000256" key="1">
    <source>
        <dbReference type="ARBA" id="ARBA00022505"/>
    </source>
</evidence>
<dbReference type="InterPro" id="IPR008274">
    <property type="entry name" value="AldOxase/xan_DH_MoCoBD1"/>
</dbReference>
<dbReference type="SUPFAM" id="SSF54665">
    <property type="entry name" value="CO dehydrogenase molybdoprotein N-domain-like"/>
    <property type="match status" value="1"/>
</dbReference>
<protein>
    <submittedName>
        <fullName evidence="4">Carbon-monoxide dehydrogenase large subunit</fullName>
    </submittedName>
</protein>
<evidence type="ECO:0000256" key="2">
    <source>
        <dbReference type="ARBA" id="ARBA00023002"/>
    </source>
</evidence>
<gene>
    <name evidence="4" type="ORF">BDK89_0551</name>
</gene>
<dbReference type="SMART" id="SM01008">
    <property type="entry name" value="Ald_Xan_dh_C"/>
    <property type="match status" value="1"/>
</dbReference>
<dbReference type="AlphaFoldDB" id="A0A4R7HVK6"/>
<dbReference type="Proteomes" id="UP000294558">
    <property type="component" value="Unassembled WGS sequence"/>
</dbReference>
<keyword evidence="1" id="KW-0500">Molybdenum</keyword>
<feature type="domain" description="Aldehyde oxidase/xanthine dehydrogenase a/b hammerhead" evidence="3">
    <location>
        <begin position="18"/>
        <end position="129"/>
    </location>
</feature>
<dbReference type="GO" id="GO:0016491">
    <property type="term" value="F:oxidoreductase activity"/>
    <property type="evidence" value="ECO:0007669"/>
    <property type="project" value="UniProtKB-KW"/>
</dbReference>
<dbReference type="OrthoDB" id="135295at2"/>
<dbReference type="Gene3D" id="3.30.365.10">
    <property type="entry name" value="Aldehyde oxidase/xanthine dehydrogenase, molybdopterin binding domain"/>
    <property type="match status" value="4"/>
</dbReference>
<reference evidence="4 5" key="1">
    <citation type="submission" date="2019-03" db="EMBL/GenBank/DDBJ databases">
        <title>Sequencing the genomes of 1000 actinobacteria strains.</title>
        <authorList>
            <person name="Klenk H.-P."/>
        </authorList>
    </citation>
    <scope>NUCLEOTIDE SEQUENCE [LARGE SCALE GENOMIC DNA]</scope>
    <source>
        <strain evidence="4 5">DSM 18936</strain>
    </source>
</reference>
<evidence type="ECO:0000259" key="3">
    <source>
        <dbReference type="SMART" id="SM01008"/>
    </source>
</evidence>
<dbReference type="InterPro" id="IPR036856">
    <property type="entry name" value="Ald_Oxase/Xan_DH_a/b_sf"/>
</dbReference>
<name>A0A4R7HVK6_9ACTN</name>
<dbReference type="PANTHER" id="PTHR11908:SF132">
    <property type="entry name" value="ALDEHYDE OXIDASE 1-RELATED"/>
    <property type="match status" value="1"/>
</dbReference>
<dbReference type="InterPro" id="IPR016208">
    <property type="entry name" value="Ald_Oxase/xanthine_DH-like"/>
</dbReference>
<dbReference type="PANTHER" id="PTHR11908">
    <property type="entry name" value="XANTHINE DEHYDROGENASE"/>
    <property type="match status" value="1"/>
</dbReference>
<evidence type="ECO:0000313" key="5">
    <source>
        <dbReference type="Proteomes" id="UP000294558"/>
    </source>
</evidence>
<keyword evidence="5" id="KW-1185">Reference proteome</keyword>
<dbReference type="InterPro" id="IPR000674">
    <property type="entry name" value="Ald_Oxase/Xan_DH_a/b"/>
</dbReference>